<organism evidence="1 2">
    <name type="scientific">Coniosporium tulheliwenetii</name>
    <dbReference type="NCBI Taxonomy" id="3383036"/>
    <lineage>
        <taxon>Eukaryota</taxon>
        <taxon>Fungi</taxon>
        <taxon>Dikarya</taxon>
        <taxon>Ascomycota</taxon>
        <taxon>Pezizomycotina</taxon>
        <taxon>Dothideomycetes</taxon>
        <taxon>Dothideomycetes incertae sedis</taxon>
        <taxon>Coniosporium</taxon>
    </lineage>
</organism>
<protein>
    <submittedName>
        <fullName evidence="1">Uncharacterized protein</fullName>
    </submittedName>
</protein>
<evidence type="ECO:0000313" key="1">
    <source>
        <dbReference type="EMBL" id="KAJ9642358.1"/>
    </source>
</evidence>
<dbReference type="Proteomes" id="UP001172680">
    <property type="component" value="Unassembled WGS sequence"/>
</dbReference>
<reference evidence="1" key="1">
    <citation type="submission" date="2022-10" db="EMBL/GenBank/DDBJ databases">
        <title>Culturing micro-colonial fungi from biological soil crusts in the Mojave desert and describing Neophaeococcomyces mojavensis, and introducing the new genera and species Taxawa tesnikishii.</title>
        <authorList>
            <person name="Kurbessoian T."/>
            <person name="Stajich J.E."/>
        </authorList>
    </citation>
    <scope>NUCLEOTIDE SEQUENCE</scope>
    <source>
        <strain evidence="1">JES_115</strain>
    </source>
</reference>
<evidence type="ECO:0000313" key="2">
    <source>
        <dbReference type="Proteomes" id="UP001172680"/>
    </source>
</evidence>
<dbReference type="EMBL" id="JAPDRP010000013">
    <property type="protein sequence ID" value="KAJ9642358.1"/>
    <property type="molecule type" value="Genomic_DNA"/>
</dbReference>
<accession>A0ACC2Z576</accession>
<sequence length="205" mass="23763">MSLPNVWHHRKVAASAAKACWICYKPSTSVLITPDSKDFFYICVGHLKDRSFCLPDASEAAAIAERKKKEEMDREIEAVKREYEEKQKRKAEKRKAKEKSKGKAKDAEETKKDDEEDKKDEKERDEKISAISKDEPKPEDEPRIFSLHKQVSLYFSCCVSDRTFTRSGNFYQMRIDRIRNAEAAKRNRERLKNPTTFPSVPSGDP</sequence>
<keyword evidence="2" id="KW-1185">Reference proteome</keyword>
<proteinExistence type="predicted"/>
<comment type="caution">
    <text evidence="1">The sequence shown here is derived from an EMBL/GenBank/DDBJ whole genome shotgun (WGS) entry which is preliminary data.</text>
</comment>
<name>A0ACC2Z576_9PEZI</name>
<gene>
    <name evidence="1" type="ORF">H2199_004738</name>
</gene>